<proteinExistence type="predicted"/>
<name>A0A5C8Z6X2_9ACTN</name>
<keyword evidence="3" id="KW-1185">Reference proteome</keyword>
<dbReference type="Proteomes" id="UP000321234">
    <property type="component" value="Unassembled WGS sequence"/>
</dbReference>
<evidence type="ECO:0000313" key="2">
    <source>
        <dbReference type="EMBL" id="TXR52616.1"/>
    </source>
</evidence>
<feature type="domain" description="Methyltransferase type 11" evidence="1">
    <location>
        <begin position="101"/>
        <end position="162"/>
    </location>
</feature>
<dbReference type="OrthoDB" id="9787807at2"/>
<dbReference type="AlphaFoldDB" id="A0A5C8Z6X2"/>
<gene>
    <name evidence="2" type="ORF">FMM08_18845</name>
</gene>
<dbReference type="Pfam" id="PF08241">
    <property type="entry name" value="Methyltransf_11"/>
    <property type="match status" value="1"/>
</dbReference>
<accession>A0A5C8Z6X2</accession>
<dbReference type="GO" id="GO:0008757">
    <property type="term" value="F:S-adenosylmethionine-dependent methyltransferase activity"/>
    <property type="evidence" value="ECO:0007669"/>
    <property type="project" value="InterPro"/>
</dbReference>
<reference evidence="2 3" key="1">
    <citation type="submission" date="2019-07" db="EMBL/GenBank/DDBJ databases">
        <title>Quadrisphaera sp. strain DD2A genome sequencing and assembly.</title>
        <authorList>
            <person name="Kim I."/>
        </authorList>
    </citation>
    <scope>NUCLEOTIDE SEQUENCE [LARGE SCALE GENOMIC DNA]</scope>
    <source>
        <strain evidence="2 3">DD2A</strain>
    </source>
</reference>
<dbReference type="Gene3D" id="3.40.50.150">
    <property type="entry name" value="Vaccinia Virus protein VP39"/>
    <property type="match status" value="1"/>
</dbReference>
<dbReference type="SUPFAM" id="SSF53335">
    <property type="entry name" value="S-adenosyl-L-methionine-dependent methyltransferases"/>
    <property type="match status" value="1"/>
</dbReference>
<keyword evidence="2" id="KW-0808">Transferase</keyword>
<dbReference type="InterPro" id="IPR029063">
    <property type="entry name" value="SAM-dependent_MTases_sf"/>
</dbReference>
<dbReference type="InterPro" id="IPR013216">
    <property type="entry name" value="Methyltransf_11"/>
</dbReference>
<protein>
    <submittedName>
        <fullName evidence="2">Class I SAM-dependent methyltransferase</fullName>
    </submittedName>
</protein>
<dbReference type="EMBL" id="VKAC01000013">
    <property type="protein sequence ID" value="TXR52616.1"/>
    <property type="molecule type" value="Genomic_DNA"/>
</dbReference>
<dbReference type="GO" id="GO:0032259">
    <property type="term" value="P:methylation"/>
    <property type="evidence" value="ECO:0007669"/>
    <property type="project" value="UniProtKB-KW"/>
</dbReference>
<evidence type="ECO:0000313" key="3">
    <source>
        <dbReference type="Proteomes" id="UP000321234"/>
    </source>
</evidence>
<keyword evidence="2" id="KW-0489">Methyltransferase</keyword>
<comment type="caution">
    <text evidence="2">The sequence shown here is derived from an EMBL/GenBank/DDBJ whole genome shotgun (WGS) entry which is preliminary data.</text>
</comment>
<organism evidence="2 3">
    <name type="scientific">Quadrisphaera setariae</name>
    <dbReference type="NCBI Taxonomy" id="2593304"/>
    <lineage>
        <taxon>Bacteria</taxon>
        <taxon>Bacillati</taxon>
        <taxon>Actinomycetota</taxon>
        <taxon>Actinomycetes</taxon>
        <taxon>Kineosporiales</taxon>
        <taxon>Kineosporiaceae</taxon>
        <taxon>Quadrisphaera</taxon>
    </lineage>
</organism>
<evidence type="ECO:0000259" key="1">
    <source>
        <dbReference type="Pfam" id="PF08241"/>
    </source>
</evidence>
<sequence>MFDLADADLAGSVLDCPGGAASFTAEARRAGVDVVAVDPTYPPAGPAAERGRALRALGEHAAAEAERGSAWARERAADFAWTFFPTPEDHLAERLRAAAAFAAHASSEPDHYVQASLPRLPFADGAVDLVLCSHLLFTYADRLDDAFHLAALRELVRVARREVRVFPLVVVGGGGEHAGLGALLEQLAAEAVTAELRPTDYRFQRGADRVLVLRPRMIDG</sequence>